<dbReference type="STRING" id="1120976.SAMN03080606_03096"/>
<dbReference type="EMBL" id="FMUS01000022">
    <property type="protein sequence ID" value="SCY92985.1"/>
    <property type="molecule type" value="Genomic_DNA"/>
</dbReference>
<dbReference type="Pfam" id="PF24032">
    <property type="entry name" value="YQBQ"/>
    <property type="match status" value="1"/>
</dbReference>
<name>A0A1G5JX95_9FIRM</name>
<dbReference type="RefSeq" id="WP_091545386.1">
    <property type="nucleotide sequence ID" value="NZ_FMUS01000022.1"/>
</dbReference>
<feature type="domain" description="YqbQ/XkdQ" evidence="1">
    <location>
        <begin position="23"/>
        <end position="320"/>
    </location>
</feature>
<keyword evidence="3" id="KW-1185">Reference proteome</keyword>
<organism evidence="2 3">
    <name type="scientific">Alkaliphilus peptidifermentans DSM 18978</name>
    <dbReference type="NCBI Taxonomy" id="1120976"/>
    <lineage>
        <taxon>Bacteria</taxon>
        <taxon>Bacillati</taxon>
        <taxon>Bacillota</taxon>
        <taxon>Clostridia</taxon>
        <taxon>Peptostreptococcales</taxon>
        <taxon>Natronincolaceae</taxon>
        <taxon>Alkaliphilus</taxon>
    </lineage>
</organism>
<dbReference type="OrthoDB" id="1698671at2"/>
<evidence type="ECO:0000313" key="3">
    <source>
        <dbReference type="Proteomes" id="UP000198636"/>
    </source>
</evidence>
<accession>A0A1G5JX95</accession>
<dbReference type="Proteomes" id="UP000198636">
    <property type="component" value="Unassembled WGS sequence"/>
</dbReference>
<protein>
    <recommendedName>
        <fullName evidence="1">YqbQ/XkdQ domain-containing protein</fullName>
    </recommendedName>
</protein>
<evidence type="ECO:0000313" key="2">
    <source>
        <dbReference type="EMBL" id="SCY92985.1"/>
    </source>
</evidence>
<proteinExistence type="predicted"/>
<sequence length="324" mass="36920">MVHQLWLIKEDERIDITPMVGDISWQSNIDQLGQQLDFNISFNDARYFPKNPCSIGDIILLKNQEEIFRGIIVSEQNSGRQPLQYSVLDFAFYLNKSQDVYQFNSVSADKAITQILRDFNVPIGAIDPIPTLINKIYKDKVISDIIKDILDTVEGETGEKYRMEMDAGRLYIQKQSDLIVEGRFRLADNLQEHNLQAAISSPSRNQSIVEMKNSVKLVNNNSIVAHERDNTLIEKYGLLQQVIEIDDNEMGRAKLIAENSLKETAMVSESNSLTMMGDDTVKAGRIIEIEEEITGMKGKYLILSCRHTLKNRNHTMSLDLGVYK</sequence>
<dbReference type="AlphaFoldDB" id="A0A1G5JX95"/>
<reference evidence="2 3" key="1">
    <citation type="submission" date="2016-10" db="EMBL/GenBank/DDBJ databases">
        <authorList>
            <person name="de Groot N.N."/>
        </authorList>
    </citation>
    <scope>NUCLEOTIDE SEQUENCE [LARGE SCALE GENOMIC DNA]</scope>
    <source>
        <strain evidence="2 3">DSM 18978</strain>
    </source>
</reference>
<gene>
    <name evidence="2" type="ORF">SAMN03080606_03096</name>
</gene>
<dbReference type="InterPro" id="IPR056937">
    <property type="entry name" value="YqbQ/XkdQ"/>
</dbReference>
<evidence type="ECO:0000259" key="1">
    <source>
        <dbReference type="Pfam" id="PF24032"/>
    </source>
</evidence>